<organism evidence="2">
    <name type="scientific">freshwater metagenome</name>
    <dbReference type="NCBI Taxonomy" id="449393"/>
    <lineage>
        <taxon>unclassified sequences</taxon>
        <taxon>metagenomes</taxon>
        <taxon>ecological metagenomes</taxon>
    </lineage>
</organism>
<evidence type="ECO:0000256" key="1">
    <source>
        <dbReference type="SAM" id="Phobius"/>
    </source>
</evidence>
<name>A0A6J6T4G6_9ZZZZ</name>
<protein>
    <submittedName>
        <fullName evidence="2">Unannotated protein</fullName>
    </submittedName>
</protein>
<dbReference type="EMBL" id="CAEZYF010000026">
    <property type="protein sequence ID" value="CAB4741777.1"/>
    <property type="molecule type" value="Genomic_DNA"/>
</dbReference>
<proteinExistence type="predicted"/>
<keyword evidence="1" id="KW-0472">Membrane</keyword>
<reference evidence="2" key="1">
    <citation type="submission" date="2020-05" db="EMBL/GenBank/DDBJ databases">
        <authorList>
            <person name="Chiriac C."/>
            <person name="Salcher M."/>
            <person name="Ghai R."/>
            <person name="Kavagutti S V."/>
        </authorList>
    </citation>
    <scope>NUCLEOTIDE SEQUENCE</scope>
</reference>
<evidence type="ECO:0000313" key="2">
    <source>
        <dbReference type="EMBL" id="CAB4741777.1"/>
    </source>
</evidence>
<gene>
    <name evidence="2" type="ORF">UFOPK2656_02955</name>
</gene>
<dbReference type="AlphaFoldDB" id="A0A6J6T4G6"/>
<sequence>MVWCGLGRTTPLTAFYEKKATAHMSIRRHLASWATAPVALLAFSGTVNASVPPAPPTTAPATAAGTGDPVVEESWALAPAGSLDPSQAGNRPELTYVSDRGATIEDAVTLYNYGTVQLTFRLYATDAYNGNAGAFQVLPGDQQPTVAGTWVTLAQDLITVPAGKQATIPITIHVPADIAPGDYAGAIMASSPTMGVGEQGQTITLDRRTGTRLYLRVNGDLFPELGVSKVDTTYHHSLNPFGGSTHVTFTVVNRGNVRLGGTATVSVSGPFGIGERKITLPAFAELLPGQKVELSADLKDVPAGFLDSTTVEIAPTGAEGLANLKVTAGDDTTFAPPLGLLFLALILILVLLVLRVRSHRNAALHAAGSPAGDRESQLV</sequence>
<keyword evidence="1" id="KW-0812">Transmembrane</keyword>
<feature type="transmembrane region" description="Helical" evidence="1">
    <location>
        <begin position="334"/>
        <end position="354"/>
    </location>
</feature>
<keyword evidence="1" id="KW-1133">Transmembrane helix</keyword>
<accession>A0A6J6T4G6</accession>